<evidence type="ECO:0000259" key="7">
    <source>
        <dbReference type="Pfam" id="PF05140"/>
    </source>
</evidence>
<keyword evidence="3" id="KW-0201">Cytochrome c-type biogenesis</keyword>
<accession>A0ABU6CZA6</accession>
<evidence type="ECO:0000256" key="6">
    <source>
        <dbReference type="SAM" id="Phobius"/>
    </source>
</evidence>
<evidence type="ECO:0000256" key="5">
    <source>
        <dbReference type="ARBA" id="ARBA00023136"/>
    </source>
</evidence>
<evidence type="ECO:0000256" key="1">
    <source>
        <dbReference type="ARBA" id="ARBA00004141"/>
    </source>
</evidence>
<organism evidence="8 9">
    <name type="scientific">Candidatus Thiothrix phosphatis</name>
    <dbReference type="NCBI Taxonomy" id="3112415"/>
    <lineage>
        <taxon>Bacteria</taxon>
        <taxon>Pseudomonadati</taxon>
        <taxon>Pseudomonadota</taxon>
        <taxon>Gammaproteobacteria</taxon>
        <taxon>Thiotrichales</taxon>
        <taxon>Thiotrichaceae</taxon>
        <taxon>Thiothrix</taxon>
    </lineage>
</organism>
<keyword evidence="2 6" id="KW-0812">Transmembrane</keyword>
<keyword evidence="9" id="KW-1185">Reference proteome</keyword>
<dbReference type="InterPro" id="IPR007816">
    <property type="entry name" value="ResB-like_domain"/>
</dbReference>
<feature type="transmembrane region" description="Helical" evidence="6">
    <location>
        <begin position="165"/>
        <end position="184"/>
    </location>
</feature>
<name>A0ABU6CZA6_9GAMM</name>
<proteinExistence type="predicted"/>
<feature type="domain" description="ResB-like" evidence="7">
    <location>
        <begin position="18"/>
        <end position="647"/>
    </location>
</feature>
<evidence type="ECO:0000313" key="9">
    <source>
        <dbReference type="Proteomes" id="UP001308005"/>
    </source>
</evidence>
<feature type="transmembrane region" description="Helical" evidence="6">
    <location>
        <begin position="593"/>
        <end position="612"/>
    </location>
</feature>
<reference evidence="9" key="1">
    <citation type="submission" date="2023-07" db="EMBL/GenBank/DDBJ databases">
        <title>The carbon used by Thiothrix.</title>
        <authorList>
            <person name="Chen L."/>
        </authorList>
    </citation>
    <scope>NUCLEOTIDE SEQUENCE [LARGE SCALE GENOMIC DNA]</scope>
</reference>
<feature type="transmembrane region" description="Helical" evidence="6">
    <location>
        <begin position="70"/>
        <end position="89"/>
    </location>
</feature>
<dbReference type="EMBL" id="JAYMYJ010000124">
    <property type="protein sequence ID" value="MEB4592154.1"/>
    <property type="molecule type" value="Genomic_DNA"/>
</dbReference>
<dbReference type="PANTHER" id="PTHR31566">
    <property type="entry name" value="CYTOCHROME C BIOGENESIS PROTEIN CCS1, CHLOROPLASTIC"/>
    <property type="match status" value="1"/>
</dbReference>
<protein>
    <submittedName>
        <fullName evidence="8">Cytochrome c biogenesis protein ResB</fullName>
    </submittedName>
</protein>
<dbReference type="Proteomes" id="UP001308005">
    <property type="component" value="Unassembled WGS sequence"/>
</dbReference>
<feature type="transmembrane region" description="Helical" evidence="6">
    <location>
        <begin position="20"/>
        <end position="38"/>
    </location>
</feature>
<evidence type="ECO:0000313" key="8">
    <source>
        <dbReference type="EMBL" id="MEB4592154.1"/>
    </source>
</evidence>
<gene>
    <name evidence="8" type="ORF">VSS37_14275</name>
</gene>
<keyword evidence="5 6" id="KW-0472">Membrane</keyword>
<dbReference type="Pfam" id="PF05140">
    <property type="entry name" value="ResB"/>
    <property type="match status" value="1"/>
</dbReference>
<dbReference type="InterPro" id="IPR023494">
    <property type="entry name" value="Cyt_c_bgen_Ccs1/CcsB/ResB"/>
</dbReference>
<keyword evidence="4 6" id="KW-1133">Transmembrane helix</keyword>
<comment type="caution">
    <text evidence="8">The sequence shown here is derived from an EMBL/GenBank/DDBJ whole genome shotgun (WGS) entry which is preliminary data.</text>
</comment>
<evidence type="ECO:0000256" key="3">
    <source>
        <dbReference type="ARBA" id="ARBA00022748"/>
    </source>
</evidence>
<evidence type="ECO:0000256" key="4">
    <source>
        <dbReference type="ARBA" id="ARBA00022989"/>
    </source>
</evidence>
<reference evidence="8 9" key="2">
    <citation type="submission" date="2024-01" db="EMBL/GenBank/DDBJ databases">
        <authorList>
            <person name="Xie X."/>
        </authorList>
    </citation>
    <scope>NUCLEOTIDE SEQUENCE [LARGE SCALE GENOMIC DNA]</scope>
    <source>
        <strain evidence="8">SCUT-1</strain>
    </source>
</reference>
<sequence length="671" mass="75240">MKSSPTAVARLIKFLGSMNLAISLLMVVAIASIIGTILKQNQPYTDYEIKFGPFWFDIFKSLGLYDMYSAAWFLAILTFLLLSIATCVGRNTPGILRELRHFRENAQEKSLRAMKHQLSLSSELSSQDAHAMAQRILAAQGFKTRQKVADSHIVVAGMKGRANHWGYWFTHIGMIVILLGAGILDNGSLAIRIAEWEGKLKPETRTIPVAEVPAISQLPASNAAYRGSVDIPEGNRANVIFLPVRDGYLVQYLPFDVEVKDFRVEHYSTGMPKSFESDLVIHDKSEPKPLATTIAVNHPLVYKGIAIYQANFGDGGSEVKLRLYPFNNPQAAQNMDGKIFSDYNLTRDNKQYKLELNDFRLFNINDIEGPDGKTKKQNIGPSITFKVRDATGQAMEYQNYMSPIDIKGQRYLISGVRGTPAEPFRYLHIPLDPKGGIDRFMTFLSNIQNPELVKKSALATTQTSMQETAIQKPELENQVVESMVRLTNLFSSKGSEGVMQEITERFPENQRANAADAFMKVLNASLRALYLETLKQEGVTGEPSDADWQFFDDSIMAVDKISAYGSPWFLQMTSFKQIEASGLQITRSPGKPVVYFGSVMLAVGVFLLFYVAHRRIWVWITPRENNRSEVVVTGSSNRNQPEFDSYFNKLQGIFQQAMAQEVNHVRSTASD</sequence>
<dbReference type="RefSeq" id="WP_324696285.1">
    <property type="nucleotide sequence ID" value="NZ_JAYMYJ010000124.1"/>
</dbReference>
<evidence type="ECO:0000256" key="2">
    <source>
        <dbReference type="ARBA" id="ARBA00022692"/>
    </source>
</evidence>
<comment type="subcellular location">
    <subcellularLocation>
        <location evidence="1">Membrane</location>
        <topology evidence="1">Multi-pass membrane protein</topology>
    </subcellularLocation>
</comment>
<dbReference type="PANTHER" id="PTHR31566:SF0">
    <property type="entry name" value="CYTOCHROME C BIOGENESIS PROTEIN CCS1, CHLOROPLASTIC"/>
    <property type="match status" value="1"/>
</dbReference>